<dbReference type="SUPFAM" id="SSF49265">
    <property type="entry name" value="Fibronectin type III"/>
    <property type="match status" value="1"/>
</dbReference>
<dbReference type="InterPro" id="IPR013783">
    <property type="entry name" value="Ig-like_fold"/>
</dbReference>
<dbReference type="InterPro" id="IPR003599">
    <property type="entry name" value="Ig_sub"/>
</dbReference>
<comment type="subcellular location">
    <subcellularLocation>
        <location evidence="1">Membrane</location>
        <topology evidence="1">Single-pass type I membrane protein</topology>
    </subcellularLocation>
</comment>
<dbReference type="PANTHER" id="PTHR11640">
    <property type="entry name" value="NEPHRIN"/>
    <property type="match status" value="1"/>
</dbReference>
<evidence type="ECO:0000256" key="2">
    <source>
        <dbReference type="ARBA" id="ARBA00022692"/>
    </source>
</evidence>
<feature type="domain" description="Ig-like" evidence="14">
    <location>
        <begin position="226"/>
        <end position="314"/>
    </location>
</feature>
<feature type="compositionally biased region" description="Basic and acidic residues" evidence="11">
    <location>
        <begin position="831"/>
        <end position="845"/>
    </location>
</feature>
<feature type="domain" description="Fibronectin type-III" evidence="15">
    <location>
        <begin position="493"/>
        <end position="590"/>
    </location>
</feature>
<dbReference type="InterPro" id="IPR003598">
    <property type="entry name" value="Ig_sub2"/>
</dbReference>
<keyword evidence="9" id="KW-0325">Glycoprotein</keyword>
<feature type="compositionally biased region" description="Polar residues" evidence="11">
    <location>
        <begin position="846"/>
        <end position="860"/>
    </location>
</feature>
<feature type="signal peptide" evidence="13">
    <location>
        <begin position="1"/>
        <end position="20"/>
    </location>
</feature>
<keyword evidence="2 12" id="KW-0812">Transmembrane</keyword>
<evidence type="ECO:0000256" key="10">
    <source>
        <dbReference type="ARBA" id="ARBA00023319"/>
    </source>
</evidence>
<dbReference type="InterPro" id="IPR013098">
    <property type="entry name" value="Ig_I-set"/>
</dbReference>
<dbReference type="CDD" id="cd00063">
    <property type="entry name" value="FN3"/>
    <property type="match status" value="2"/>
</dbReference>
<accession>A0ABM1BIF7</accession>
<feature type="domain" description="Fibronectin type-III" evidence="15">
    <location>
        <begin position="592"/>
        <end position="702"/>
    </location>
</feature>
<evidence type="ECO:0000259" key="15">
    <source>
        <dbReference type="PROSITE" id="PS50853"/>
    </source>
</evidence>
<evidence type="ECO:0000256" key="12">
    <source>
        <dbReference type="SAM" id="Phobius"/>
    </source>
</evidence>
<keyword evidence="3 13" id="KW-0732">Signal</keyword>
<feature type="chain" id="PRO_5046805441" evidence="13">
    <location>
        <begin position="21"/>
        <end position="860"/>
    </location>
</feature>
<dbReference type="Gene3D" id="2.60.40.10">
    <property type="entry name" value="Immunoglobulins"/>
    <property type="match status" value="7"/>
</dbReference>
<dbReference type="SUPFAM" id="SSF48726">
    <property type="entry name" value="Immunoglobulin"/>
    <property type="match status" value="5"/>
</dbReference>
<reference evidence="17" key="1">
    <citation type="submission" date="2025-08" db="UniProtKB">
        <authorList>
            <consortium name="RefSeq"/>
        </authorList>
    </citation>
    <scope>IDENTIFICATION</scope>
    <source>
        <tissue evidence="17">Muscle</tissue>
    </source>
</reference>
<dbReference type="GeneID" id="106466847"/>
<dbReference type="InterPro" id="IPR007110">
    <property type="entry name" value="Ig-like_dom"/>
</dbReference>
<feature type="transmembrane region" description="Helical" evidence="12">
    <location>
        <begin position="720"/>
        <end position="745"/>
    </location>
</feature>
<feature type="compositionally biased region" description="Basic and acidic residues" evidence="11">
    <location>
        <begin position="798"/>
        <end position="819"/>
    </location>
</feature>
<dbReference type="RefSeq" id="XP_013782642.1">
    <property type="nucleotide sequence ID" value="XM_013927188.2"/>
</dbReference>
<evidence type="ECO:0000256" key="9">
    <source>
        <dbReference type="ARBA" id="ARBA00023180"/>
    </source>
</evidence>
<dbReference type="InterPro" id="IPR051275">
    <property type="entry name" value="Cell_adhesion_signaling"/>
</dbReference>
<dbReference type="PRINTS" id="PR01838">
    <property type="entry name" value="NCAMFAMILY"/>
</dbReference>
<dbReference type="InterPro" id="IPR036116">
    <property type="entry name" value="FN3_sf"/>
</dbReference>
<evidence type="ECO:0000256" key="1">
    <source>
        <dbReference type="ARBA" id="ARBA00004479"/>
    </source>
</evidence>
<dbReference type="PROSITE" id="PS51257">
    <property type="entry name" value="PROKAR_LIPOPROTEIN"/>
    <property type="match status" value="1"/>
</dbReference>
<proteinExistence type="predicted"/>
<dbReference type="SMART" id="SM00409">
    <property type="entry name" value="IG"/>
    <property type="match status" value="4"/>
</dbReference>
<dbReference type="Pfam" id="PF07679">
    <property type="entry name" value="I-set"/>
    <property type="match status" value="2"/>
</dbReference>
<evidence type="ECO:0000256" key="4">
    <source>
        <dbReference type="ARBA" id="ARBA00022737"/>
    </source>
</evidence>
<feature type="compositionally biased region" description="Basic and acidic residues" evidence="11">
    <location>
        <begin position="768"/>
        <end position="789"/>
    </location>
</feature>
<evidence type="ECO:0000313" key="17">
    <source>
        <dbReference type="RefSeq" id="XP_013782642.1"/>
    </source>
</evidence>
<dbReference type="InterPro" id="IPR036179">
    <property type="entry name" value="Ig-like_dom_sf"/>
</dbReference>
<evidence type="ECO:0000256" key="5">
    <source>
        <dbReference type="ARBA" id="ARBA00022889"/>
    </source>
</evidence>
<dbReference type="Pfam" id="PF13927">
    <property type="entry name" value="Ig_3"/>
    <property type="match status" value="1"/>
</dbReference>
<keyword evidence="7 12" id="KW-0472">Membrane</keyword>
<dbReference type="InterPro" id="IPR009138">
    <property type="entry name" value="Neural_cell_adh"/>
</dbReference>
<evidence type="ECO:0000256" key="11">
    <source>
        <dbReference type="SAM" id="MobiDB-lite"/>
    </source>
</evidence>
<dbReference type="SMART" id="SM00408">
    <property type="entry name" value="IGc2"/>
    <property type="match status" value="4"/>
</dbReference>
<dbReference type="InterPro" id="IPR003961">
    <property type="entry name" value="FN3_dom"/>
</dbReference>
<keyword evidence="4" id="KW-0677">Repeat</keyword>
<evidence type="ECO:0000259" key="14">
    <source>
        <dbReference type="PROSITE" id="PS50835"/>
    </source>
</evidence>
<feature type="region of interest" description="Disordered" evidence="11">
    <location>
        <begin position="768"/>
        <end position="860"/>
    </location>
</feature>
<dbReference type="SMART" id="SM00060">
    <property type="entry name" value="FN3"/>
    <property type="match status" value="2"/>
</dbReference>
<keyword evidence="16" id="KW-1185">Reference proteome</keyword>
<keyword evidence="6 12" id="KW-1133">Transmembrane helix</keyword>
<gene>
    <name evidence="17" type="primary">LOC106466847</name>
</gene>
<feature type="domain" description="Ig-like" evidence="14">
    <location>
        <begin position="33"/>
        <end position="126"/>
    </location>
</feature>
<dbReference type="PANTHER" id="PTHR11640:SF31">
    <property type="entry name" value="IRREGULAR CHIASM C-ROUGHEST PROTEIN-RELATED"/>
    <property type="match status" value="1"/>
</dbReference>
<dbReference type="InterPro" id="IPR013151">
    <property type="entry name" value="Immunoglobulin_dom"/>
</dbReference>
<organism evidence="16 17">
    <name type="scientific">Limulus polyphemus</name>
    <name type="common">Atlantic horseshoe crab</name>
    <dbReference type="NCBI Taxonomy" id="6850"/>
    <lineage>
        <taxon>Eukaryota</taxon>
        <taxon>Metazoa</taxon>
        <taxon>Ecdysozoa</taxon>
        <taxon>Arthropoda</taxon>
        <taxon>Chelicerata</taxon>
        <taxon>Merostomata</taxon>
        <taxon>Xiphosura</taxon>
        <taxon>Limulidae</taxon>
        <taxon>Limulus</taxon>
    </lineage>
</organism>
<dbReference type="Pfam" id="PF00041">
    <property type="entry name" value="fn3"/>
    <property type="match status" value="2"/>
</dbReference>
<feature type="region of interest" description="Disordered" evidence="11">
    <location>
        <begin position="586"/>
        <end position="606"/>
    </location>
</feature>
<dbReference type="Proteomes" id="UP000694941">
    <property type="component" value="Unplaced"/>
</dbReference>
<dbReference type="PROSITE" id="PS50835">
    <property type="entry name" value="IG_LIKE"/>
    <property type="match status" value="4"/>
</dbReference>
<evidence type="ECO:0000256" key="6">
    <source>
        <dbReference type="ARBA" id="ARBA00022989"/>
    </source>
</evidence>
<evidence type="ECO:0000256" key="8">
    <source>
        <dbReference type="ARBA" id="ARBA00023157"/>
    </source>
</evidence>
<keyword evidence="8" id="KW-1015">Disulfide bond</keyword>
<evidence type="ECO:0000256" key="7">
    <source>
        <dbReference type="ARBA" id="ARBA00023136"/>
    </source>
</evidence>
<keyword evidence="5" id="KW-0130">Cell adhesion</keyword>
<evidence type="ECO:0000313" key="16">
    <source>
        <dbReference type="Proteomes" id="UP000694941"/>
    </source>
</evidence>
<protein>
    <submittedName>
        <fullName evidence="17">Fasciclin-2-like</fullName>
    </submittedName>
</protein>
<dbReference type="CDD" id="cd00096">
    <property type="entry name" value="Ig"/>
    <property type="match status" value="1"/>
</dbReference>
<evidence type="ECO:0000256" key="13">
    <source>
        <dbReference type="SAM" id="SignalP"/>
    </source>
</evidence>
<feature type="domain" description="Ig-like" evidence="14">
    <location>
        <begin position="319"/>
        <end position="411"/>
    </location>
</feature>
<dbReference type="PROSITE" id="PS50853">
    <property type="entry name" value="FN3"/>
    <property type="match status" value="2"/>
</dbReference>
<name>A0ABM1BIF7_LIMPO</name>
<feature type="domain" description="Ig-like" evidence="14">
    <location>
        <begin position="416"/>
        <end position="489"/>
    </location>
</feature>
<dbReference type="Pfam" id="PF00047">
    <property type="entry name" value="ig"/>
    <property type="match status" value="1"/>
</dbReference>
<keyword evidence="10" id="KW-0393">Immunoglobulin domain</keyword>
<sequence length="860" mass="96277">MWNWRWISVLVSTVLLGCFAQELKNKVKLSIQPLGNAQTRPAGESFALTCTGDSDDNSLFSEIKWENPSGEVLGQSGSDQNIEVNKIMKNILSLVFVKPKTGDTGMYTCKATYNDTETLETGVEVTFFHDITWEDCLEKQSLVVNQPGELKCLVSADPSPQVSWTKLEGSETIPLDTSRFKVDIKKGVLISEVHEDDGGKYRIQAIVTETGRFKHQDIVVEVLIPPNFTESQDDAQALEEEDVVLNCRADVGYPIPTYSWLDLNGEKLNSQERFIVDEATGTLTIQEVSKDDAGIYTCIAENKAGSDQKIMKLTVFSKPKIIQFENKTSVEATTVTLECHASGVPSPELTIFKDGDQQVETGDRILTEKSQGEEVVILTITINKVEKDDDGEYFCHAENVAGKVEMAGHLSVEFKPQMHTPKSEFMKTWNDNPVNLSCVAEAFPVATIRWFFDTQEIVSDESENYTIFGKEGHSNLLLPKCINKSVSDSLKATPGKLLQVKYEDTTATTISFEFLGPDDDGGMPILAYMVKYREESDLPEDAEIMEWKAGTIYTLESLKPRATYKFQFAVKNAVGTGMWTEENSWTMPAESAPEPPTIISPPGNESTYPDKMEIKWNINEDNGKPIQYFQLRYFKVKRENDEKKIWKQYGKDKVINIKEDWESGHFTITGLEPNSYYKVELRARNEIGFSQDETMIFRTALGIMDSDQKAPIAQEDVPTAVIIAVVVLLILVILIVIDVTCYFRYHWGVLYFLRNNACGKSSEDKSKEAIADEEKGSIPAHKEQVKSTDEVTGSASPTDDKKDLIQESDEKHQKPKDGEVASEDTPMIDPSSEKEGKIEENDKNQSLKGSKTSLPKDSAV</sequence>
<evidence type="ECO:0000256" key="3">
    <source>
        <dbReference type="ARBA" id="ARBA00022729"/>
    </source>
</evidence>